<organism evidence="4 5">
    <name type="scientific">Stylosanthes scabra</name>
    <dbReference type="NCBI Taxonomy" id="79078"/>
    <lineage>
        <taxon>Eukaryota</taxon>
        <taxon>Viridiplantae</taxon>
        <taxon>Streptophyta</taxon>
        <taxon>Embryophyta</taxon>
        <taxon>Tracheophyta</taxon>
        <taxon>Spermatophyta</taxon>
        <taxon>Magnoliopsida</taxon>
        <taxon>eudicotyledons</taxon>
        <taxon>Gunneridae</taxon>
        <taxon>Pentapetalae</taxon>
        <taxon>rosids</taxon>
        <taxon>fabids</taxon>
        <taxon>Fabales</taxon>
        <taxon>Fabaceae</taxon>
        <taxon>Papilionoideae</taxon>
        <taxon>50 kb inversion clade</taxon>
        <taxon>dalbergioids sensu lato</taxon>
        <taxon>Dalbergieae</taxon>
        <taxon>Pterocarpus clade</taxon>
        <taxon>Stylosanthes</taxon>
    </lineage>
</organism>
<evidence type="ECO:0000313" key="5">
    <source>
        <dbReference type="Proteomes" id="UP001341840"/>
    </source>
</evidence>
<name>A0ABU6QV33_9FABA</name>
<evidence type="ECO:0000256" key="1">
    <source>
        <dbReference type="ARBA" id="ARBA00023157"/>
    </source>
</evidence>
<protein>
    <submittedName>
        <fullName evidence="4">Pro-hevein</fullName>
    </submittedName>
</protein>
<keyword evidence="2" id="KW-0732">Signal</keyword>
<dbReference type="PROSITE" id="PS00771">
    <property type="entry name" value="BARWIN_1"/>
    <property type="match status" value="1"/>
</dbReference>
<dbReference type="InterPro" id="IPR036908">
    <property type="entry name" value="RlpA-like_sf"/>
</dbReference>
<feature type="chain" id="PRO_5046630411" evidence="2">
    <location>
        <begin position="27"/>
        <end position="152"/>
    </location>
</feature>
<dbReference type="InterPro" id="IPR044301">
    <property type="entry name" value="PR4"/>
</dbReference>
<dbReference type="Pfam" id="PF00967">
    <property type="entry name" value="Barwin"/>
    <property type="match status" value="1"/>
</dbReference>
<dbReference type="InterPro" id="IPR001153">
    <property type="entry name" value="Barwin_dom"/>
</dbReference>
<reference evidence="4 5" key="1">
    <citation type="journal article" date="2023" name="Plants (Basel)">
        <title>Bridging the Gap: Combining Genomics and Transcriptomics Approaches to Understand Stylosanthes scabra, an Orphan Legume from the Brazilian Caatinga.</title>
        <authorList>
            <person name="Ferreira-Neto J.R.C."/>
            <person name="da Silva M.D."/>
            <person name="Binneck E."/>
            <person name="de Melo N.F."/>
            <person name="da Silva R.H."/>
            <person name="de Melo A.L.T.M."/>
            <person name="Pandolfi V."/>
            <person name="Bustamante F.O."/>
            <person name="Brasileiro-Vidal A.C."/>
            <person name="Benko-Iseppon A.M."/>
        </authorList>
    </citation>
    <scope>NUCLEOTIDE SEQUENCE [LARGE SCALE GENOMIC DNA]</scope>
    <source>
        <tissue evidence="4">Leaves</tissue>
    </source>
</reference>
<keyword evidence="1" id="KW-1015">Disulfide bond</keyword>
<dbReference type="InterPro" id="IPR018226">
    <property type="entry name" value="Barwin_CS"/>
</dbReference>
<proteinExistence type="predicted"/>
<sequence length="152" mass="17123">MDKRITQRRLIFALVWCEVVATVVRGQSPRNVVATYHLYNPHLIGWNLTAAKGYCSTWYAKMPLSWRSKYGWAAFCGPIGDQGKAACGKCLCVTNTATGDTKTVRIVDKCGNGGINLDVNVFRQIDTDGVGYQKGYLNVDYHFVDCRDNYYY</sequence>
<dbReference type="PANTHER" id="PTHR46351">
    <property type="entry name" value="WOUND-INDUCED PROTEIN WIN2"/>
    <property type="match status" value="1"/>
</dbReference>
<dbReference type="Gene3D" id="2.40.40.10">
    <property type="entry name" value="RlpA-like domain"/>
    <property type="match status" value="1"/>
</dbReference>
<dbReference type="EMBL" id="JASCZI010001758">
    <property type="protein sequence ID" value="MED6115438.1"/>
    <property type="molecule type" value="Genomic_DNA"/>
</dbReference>
<evidence type="ECO:0000259" key="3">
    <source>
        <dbReference type="PROSITE" id="PS51174"/>
    </source>
</evidence>
<dbReference type="PROSITE" id="PS51174">
    <property type="entry name" value="BARWIN_3"/>
    <property type="match status" value="1"/>
</dbReference>
<dbReference type="PRINTS" id="PR00602">
    <property type="entry name" value="BARWIN"/>
</dbReference>
<dbReference type="PANTHER" id="PTHR46351:SF3">
    <property type="entry name" value="WOUND-INDUCED PROTEIN WIN2"/>
    <property type="match status" value="1"/>
</dbReference>
<evidence type="ECO:0000313" key="4">
    <source>
        <dbReference type="EMBL" id="MED6115438.1"/>
    </source>
</evidence>
<keyword evidence="5" id="KW-1185">Reference proteome</keyword>
<comment type="caution">
    <text evidence="4">The sequence shown here is derived from an EMBL/GenBank/DDBJ whole genome shotgun (WGS) entry which is preliminary data.</text>
</comment>
<accession>A0ABU6QV33</accession>
<feature type="domain" description="Barwin" evidence="3">
    <location>
        <begin position="27"/>
        <end position="148"/>
    </location>
</feature>
<evidence type="ECO:0000256" key="2">
    <source>
        <dbReference type="SAM" id="SignalP"/>
    </source>
</evidence>
<gene>
    <name evidence="4" type="primary">HEV1_2</name>
    <name evidence="4" type="ORF">PIB30_090570</name>
</gene>
<dbReference type="SUPFAM" id="SSF50685">
    <property type="entry name" value="Barwin-like endoglucanases"/>
    <property type="match status" value="1"/>
</dbReference>
<feature type="signal peptide" evidence="2">
    <location>
        <begin position="1"/>
        <end position="26"/>
    </location>
</feature>
<dbReference type="Proteomes" id="UP001341840">
    <property type="component" value="Unassembled WGS sequence"/>
</dbReference>